<name>A0ABN1HDM2_9ACTN</name>
<feature type="compositionally biased region" description="Pro residues" evidence="1">
    <location>
        <begin position="185"/>
        <end position="195"/>
    </location>
</feature>
<dbReference type="RefSeq" id="WP_425566246.1">
    <property type="nucleotide sequence ID" value="NZ_BAAAHE010000057.1"/>
</dbReference>
<comment type="caution">
    <text evidence="2">The sequence shown here is derived from an EMBL/GenBank/DDBJ whole genome shotgun (WGS) entry which is preliminary data.</text>
</comment>
<dbReference type="Pfam" id="PF08843">
    <property type="entry name" value="AbiEii"/>
    <property type="match status" value="1"/>
</dbReference>
<reference evidence="2 3" key="1">
    <citation type="journal article" date="2019" name="Int. J. Syst. Evol. Microbiol.">
        <title>The Global Catalogue of Microorganisms (GCM) 10K type strain sequencing project: providing services to taxonomists for standard genome sequencing and annotation.</title>
        <authorList>
            <consortium name="The Broad Institute Genomics Platform"/>
            <consortium name="The Broad Institute Genome Sequencing Center for Infectious Disease"/>
            <person name="Wu L."/>
            <person name="Ma J."/>
        </authorList>
    </citation>
    <scope>NUCLEOTIDE SEQUENCE [LARGE SCALE GENOMIC DNA]</scope>
    <source>
        <strain evidence="2 3">JCM 10671</strain>
    </source>
</reference>
<gene>
    <name evidence="2" type="ORF">GCM10009547_48180</name>
</gene>
<dbReference type="InterPro" id="IPR014942">
    <property type="entry name" value="AbiEii"/>
</dbReference>
<keyword evidence="3" id="KW-1185">Reference proteome</keyword>
<organism evidence="2 3">
    <name type="scientific">Sporichthya brevicatena</name>
    <dbReference type="NCBI Taxonomy" id="171442"/>
    <lineage>
        <taxon>Bacteria</taxon>
        <taxon>Bacillati</taxon>
        <taxon>Actinomycetota</taxon>
        <taxon>Actinomycetes</taxon>
        <taxon>Sporichthyales</taxon>
        <taxon>Sporichthyaceae</taxon>
        <taxon>Sporichthya</taxon>
    </lineage>
</organism>
<dbReference type="Proteomes" id="UP001500957">
    <property type="component" value="Unassembled WGS sequence"/>
</dbReference>
<proteinExistence type="predicted"/>
<protein>
    <submittedName>
        <fullName evidence="2">Uncharacterized protein</fullName>
    </submittedName>
</protein>
<sequence>MREIALIEAEDGLAFDVAGATAESIRDEDEYTGVRISIVVRLATAILPLHIDVNVGDPAWPAPAVIEVPRLLGGSIAITGYPVAMVHAEKIVTAIQRGIANTRWRDFADIHTLSNRHPVEGSDLQTALQTVAGARAAQLIPLADRLRGYPERAQGRWAAWRPGGESTASTRPSRSLSAMSSPRSPLLPTPPCAAR</sequence>
<evidence type="ECO:0000313" key="2">
    <source>
        <dbReference type="EMBL" id="GAA0638177.1"/>
    </source>
</evidence>
<evidence type="ECO:0000256" key="1">
    <source>
        <dbReference type="SAM" id="MobiDB-lite"/>
    </source>
</evidence>
<dbReference type="EMBL" id="BAAAHE010000057">
    <property type="protein sequence ID" value="GAA0638177.1"/>
    <property type="molecule type" value="Genomic_DNA"/>
</dbReference>
<feature type="region of interest" description="Disordered" evidence="1">
    <location>
        <begin position="157"/>
        <end position="195"/>
    </location>
</feature>
<feature type="compositionally biased region" description="Low complexity" evidence="1">
    <location>
        <begin position="169"/>
        <end position="184"/>
    </location>
</feature>
<evidence type="ECO:0000313" key="3">
    <source>
        <dbReference type="Proteomes" id="UP001500957"/>
    </source>
</evidence>
<accession>A0ABN1HDM2</accession>